<evidence type="ECO:0000259" key="1">
    <source>
        <dbReference type="Pfam" id="PF18480"/>
    </source>
</evidence>
<accession>A0AAU6PYS0</accession>
<name>A0AAU6PYS0_9DEIO</name>
<dbReference type="RefSeq" id="WP_339094218.1">
    <property type="nucleotide sequence ID" value="NZ_CP149782.1"/>
</dbReference>
<gene>
    <name evidence="2" type="ORF">WDJ50_08645</name>
</gene>
<reference evidence="2" key="1">
    <citation type="submission" date="2024-03" db="EMBL/GenBank/DDBJ databases">
        <title>Deinococcus weizhi sp. nov., isolated from human skin.</title>
        <authorList>
            <person name="Wei Z."/>
            <person name="Tian F."/>
            <person name="Yang C."/>
            <person name="Xin L.T."/>
            <person name="Wen Z.J."/>
            <person name="Lan K.C."/>
            <person name="Yu L."/>
            <person name="Zhe W."/>
            <person name="Dan F.D."/>
            <person name="Jun W."/>
            <person name="Rui Z."/>
            <person name="Yong X.J."/>
            <person name="Ting Y."/>
            <person name="Wei X."/>
            <person name="Xu Z.G."/>
            <person name="Xin Z."/>
            <person name="Dong F.G."/>
            <person name="Ni X.M."/>
            <person name="Zheng M.G."/>
            <person name="Chun Y."/>
            <person name="Qian W.X."/>
        </authorList>
    </citation>
    <scope>NUCLEOTIDE SEQUENCE</scope>
    <source>
        <strain evidence="2">VB142</strain>
    </source>
</reference>
<organism evidence="2">
    <name type="scientific">Deinococcus sp. VB142</name>
    <dbReference type="NCBI Taxonomy" id="3112952"/>
    <lineage>
        <taxon>Bacteria</taxon>
        <taxon>Thermotogati</taxon>
        <taxon>Deinococcota</taxon>
        <taxon>Deinococci</taxon>
        <taxon>Deinococcales</taxon>
        <taxon>Deinococcaceae</taxon>
        <taxon>Deinococcus</taxon>
    </lineage>
</organism>
<dbReference type="AlphaFoldDB" id="A0AAU6PYS0"/>
<protein>
    <submittedName>
        <fullName evidence="2">DUF5615 family PIN-like protein</fullName>
    </submittedName>
</protein>
<feature type="domain" description="DUF5615" evidence="1">
    <location>
        <begin position="5"/>
        <end position="107"/>
    </location>
</feature>
<proteinExistence type="predicted"/>
<dbReference type="InterPro" id="IPR041049">
    <property type="entry name" value="DUF5615"/>
</dbReference>
<sequence length="112" mass="12298">MSLTYWLDAQLPPTLAPWLTRAFDVVAFSVAYLGLRDADDAVIFQAAREAGAVIVSKDSDFLERVLRLGTPPQLLYVTCGNTTKLKLQDVFVKNFAQANLLLQSGEPVVEIA</sequence>
<dbReference type="Pfam" id="PF18480">
    <property type="entry name" value="DUF5615"/>
    <property type="match status" value="1"/>
</dbReference>
<evidence type="ECO:0000313" key="2">
    <source>
        <dbReference type="EMBL" id="WYF43495.1"/>
    </source>
</evidence>
<dbReference type="EMBL" id="CP149782">
    <property type="protein sequence ID" value="WYF43495.1"/>
    <property type="molecule type" value="Genomic_DNA"/>
</dbReference>